<evidence type="ECO:0000256" key="1">
    <source>
        <dbReference type="ARBA" id="ARBA00022475"/>
    </source>
</evidence>
<dbReference type="HAMAP" id="MF_00575">
    <property type="entry name" value="LpxH"/>
    <property type="match status" value="1"/>
</dbReference>
<comment type="subcellular location">
    <subcellularLocation>
        <location evidence="10">Cell inner membrane</location>
        <topology evidence="10">Peripheral membrane protein</topology>
        <orientation evidence="10">Cytoplasmic side</orientation>
    </subcellularLocation>
</comment>
<evidence type="ECO:0000256" key="2">
    <source>
        <dbReference type="ARBA" id="ARBA00022516"/>
    </source>
</evidence>
<feature type="binding site" evidence="10">
    <location>
        <position position="79"/>
    </location>
    <ligand>
        <name>Mn(2+)</name>
        <dbReference type="ChEBI" id="CHEBI:29035"/>
        <label>2</label>
    </ligand>
</feature>
<comment type="pathway">
    <text evidence="10">Glycolipid biosynthesis; lipid IV(A) biosynthesis; lipid IV(A) from (3R)-3-hydroxytetradecanoyl-[acyl-carrier-protein] and UDP-N-acetyl-alpha-D-glucosamine: step 4/6.</text>
</comment>
<dbReference type="CDD" id="cd07398">
    <property type="entry name" value="MPP_YbbF-LpxH"/>
    <property type="match status" value="1"/>
</dbReference>
<proteinExistence type="inferred from homology"/>
<dbReference type="PANTHER" id="PTHR34990:SF1">
    <property type="entry name" value="UDP-2,3-DIACYLGLUCOSAMINE HYDROLASE"/>
    <property type="match status" value="1"/>
</dbReference>
<evidence type="ECO:0000256" key="10">
    <source>
        <dbReference type="HAMAP-Rule" id="MF_00575"/>
    </source>
</evidence>
<accession>A0ABY2UKV0</accession>
<evidence type="ECO:0000256" key="3">
    <source>
        <dbReference type="ARBA" id="ARBA00022519"/>
    </source>
</evidence>
<dbReference type="Gene3D" id="3.60.21.10">
    <property type="match status" value="1"/>
</dbReference>
<evidence type="ECO:0000256" key="8">
    <source>
        <dbReference type="ARBA" id="ARBA00023136"/>
    </source>
</evidence>
<keyword evidence="1 10" id="KW-1003">Cell membrane</keyword>
<evidence type="ECO:0000256" key="5">
    <source>
        <dbReference type="ARBA" id="ARBA00022723"/>
    </source>
</evidence>
<dbReference type="GO" id="GO:0016787">
    <property type="term" value="F:hydrolase activity"/>
    <property type="evidence" value="ECO:0007669"/>
    <property type="project" value="UniProtKB-KW"/>
</dbReference>
<keyword evidence="3 10" id="KW-0997">Cell inner membrane</keyword>
<dbReference type="NCBIfam" id="TIGR01854">
    <property type="entry name" value="lipid_A_lpxH"/>
    <property type="match status" value="1"/>
</dbReference>
<evidence type="ECO:0000259" key="11">
    <source>
        <dbReference type="Pfam" id="PF00149"/>
    </source>
</evidence>
<keyword evidence="13" id="KW-1185">Reference proteome</keyword>
<feature type="binding site" evidence="10">
    <location>
        <position position="195"/>
    </location>
    <ligand>
        <name>substrate</name>
    </ligand>
</feature>
<feature type="binding site" evidence="10">
    <location>
        <position position="195"/>
    </location>
    <ligand>
        <name>Mn(2+)</name>
        <dbReference type="ChEBI" id="CHEBI:29035"/>
        <label>2</label>
    </ligand>
</feature>
<feature type="binding site" evidence="10">
    <location>
        <position position="160"/>
    </location>
    <ligand>
        <name>substrate</name>
    </ligand>
</feature>
<comment type="similarity">
    <text evidence="10">Belongs to the LpxH family.</text>
</comment>
<feature type="binding site" evidence="10">
    <location>
        <position position="164"/>
    </location>
    <ligand>
        <name>substrate</name>
    </ligand>
</feature>
<dbReference type="Pfam" id="PF00149">
    <property type="entry name" value="Metallophos"/>
    <property type="match status" value="1"/>
</dbReference>
<feature type="binding site" evidence="10">
    <location>
        <begin position="79"/>
        <end position="80"/>
    </location>
    <ligand>
        <name>substrate</name>
    </ligand>
</feature>
<name>A0ABY2UKV0_9GAMM</name>
<keyword evidence="4 10" id="KW-0441">Lipid A biosynthesis</keyword>
<feature type="binding site" evidence="10">
    <location>
        <position position="197"/>
    </location>
    <ligand>
        <name>Mn(2+)</name>
        <dbReference type="ChEBI" id="CHEBI:29035"/>
        <label>1</label>
    </ligand>
</feature>
<organism evidence="12 13">
    <name type="scientific">Microbulbifer harenosus</name>
    <dbReference type="NCBI Taxonomy" id="2576840"/>
    <lineage>
        <taxon>Bacteria</taxon>
        <taxon>Pseudomonadati</taxon>
        <taxon>Pseudomonadota</taxon>
        <taxon>Gammaproteobacteria</taxon>
        <taxon>Cellvibrionales</taxon>
        <taxon>Microbulbiferaceae</taxon>
        <taxon>Microbulbifer</taxon>
    </lineage>
</organism>
<reference evidence="12 13" key="1">
    <citation type="submission" date="2019-05" db="EMBL/GenBank/DDBJ databases">
        <title>Microbulbifer harenosus sp. nov., an alginate-degrading bacterium isolated from coastal sand.</title>
        <authorList>
            <person name="Huang H."/>
            <person name="Mo K."/>
            <person name="Bao S."/>
        </authorList>
    </citation>
    <scope>NUCLEOTIDE SEQUENCE [LARGE SCALE GENOMIC DNA]</scope>
    <source>
        <strain evidence="12 13">HB161719</strain>
    </source>
</reference>
<evidence type="ECO:0000313" key="13">
    <source>
        <dbReference type="Proteomes" id="UP000306791"/>
    </source>
</evidence>
<keyword evidence="7 10" id="KW-0443">Lipid metabolism</keyword>
<comment type="function">
    <text evidence="10">Hydrolyzes the pyrophosphate bond of UDP-2,3-diacylglucosamine to yield 2,3-diacylglucosamine 1-phosphate (lipid X) and UMP by catalyzing the attack of water at the alpha-P atom. Involved in the biosynthesis of lipid A, a phosphorylated glycolipid that anchors the lipopolysaccharide to the outer membrane of the cell.</text>
</comment>
<dbReference type="EC" id="3.6.1.54" evidence="10"/>
<feature type="domain" description="Calcineurin-like phosphoesterase" evidence="11">
    <location>
        <begin position="5"/>
        <end position="199"/>
    </location>
</feature>
<keyword evidence="8 10" id="KW-0472">Membrane</keyword>
<feature type="binding site" evidence="10">
    <location>
        <position position="41"/>
    </location>
    <ligand>
        <name>Mn(2+)</name>
        <dbReference type="ChEBI" id="CHEBI:29035"/>
        <label>2</label>
    </ligand>
</feature>
<evidence type="ECO:0000313" key="12">
    <source>
        <dbReference type="EMBL" id="TLM78676.1"/>
    </source>
</evidence>
<comment type="catalytic activity">
    <reaction evidence="10">
        <text>UDP-2-N,3-O-bis[(3R)-3-hydroxytetradecanoyl]-alpha-D-glucosamine + H2O = 2-N,3-O-bis[(3R)-3-hydroxytetradecanoyl]-alpha-D-glucosaminyl 1-phosphate + UMP + 2 H(+)</text>
        <dbReference type="Rhea" id="RHEA:25213"/>
        <dbReference type="ChEBI" id="CHEBI:15377"/>
        <dbReference type="ChEBI" id="CHEBI:15378"/>
        <dbReference type="ChEBI" id="CHEBI:57865"/>
        <dbReference type="ChEBI" id="CHEBI:57957"/>
        <dbReference type="ChEBI" id="CHEBI:78847"/>
        <dbReference type="EC" id="3.6.1.54"/>
    </reaction>
</comment>
<keyword evidence="5 10" id="KW-0479">Metal-binding</keyword>
<comment type="caution">
    <text evidence="12">The sequence shown here is derived from an EMBL/GenBank/DDBJ whole genome shotgun (WGS) entry which is preliminary data.</text>
</comment>
<comment type="cofactor">
    <cofactor evidence="10">
        <name>Mn(2+)</name>
        <dbReference type="ChEBI" id="CHEBI:29035"/>
    </cofactor>
    <text evidence="10">Binds 2 Mn(2+) ions per subunit in a binuclear metal center.</text>
</comment>
<dbReference type="InterPro" id="IPR029052">
    <property type="entry name" value="Metallo-depent_PP-like"/>
</dbReference>
<dbReference type="InterPro" id="IPR043461">
    <property type="entry name" value="LpxH-like"/>
</dbReference>
<feature type="binding site" evidence="10">
    <location>
        <position position="114"/>
    </location>
    <ligand>
        <name>Mn(2+)</name>
        <dbReference type="ChEBI" id="CHEBI:29035"/>
        <label>2</label>
    </ligand>
</feature>
<feature type="binding site" evidence="10">
    <location>
        <position position="10"/>
    </location>
    <ligand>
        <name>Mn(2+)</name>
        <dbReference type="ChEBI" id="CHEBI:29035"/>
        <label>1</label>
    </ligand>
</feature>
<feature type="binding site" evidence="10">
    <location>
        <position position="167"/>
    </location>
    <ligand>
        <name>substrate</name>
    </ligand>
</feature>
<dbReference type="EMBL" id="VANI01000005">
    <property type="protein sequence ID" value="TLM78676.1"/>
    <property type="molecule type" value="Genomic_DNA"/>
</dbReference>
<dbReference type="InterPro" id="IPR010138">
    <property type="entry name" value="UDP-diacylglucosamine_Hdrlase"/>
</dbReference>
<evidence type="ECO:0000256" key="6">
    <source>
        <dbReference type="ARBA" id="ARBA00022801"/>
    </source>
</evidence>
<keyword evidence="6 10" id="KW-0378">Hydrolase</keyword>
<evidence type="ECO:0000256" key="9">
    <source>
        <dbReference type="ARBA" id="ARBA00023211"/>
    </source>
</evidence>
<dbReference type="NCBIfam" id="NF003743">
    <property type="entry name" value="PRK05340.1"/>
    <property type="match status" value="1"/>
</dbReference>
<dbReference type="Proteomes" id="UP000306791">
    <property type="component" value="Unassembled WGS sequence"/>
</dbReference>
<dbReference type="InterPro" id="IPR004843">
    <property type="entry name" value="Calcineurin-like_PHP"/>
</dbReference>
<feature type="binding site" evidence="10">
    <location>
        <position position="8"/>
    </location>
    <ligand>
        <name>Mn(2+)</name>
        <dbReference type="ChEBI" id="CHEBI:29035"/>
        <label>1</label>
    </ligand>
</feature>
<feature type="binding site" evidence="10">
    <location>
        <position position="41"/>
    </location>
    <ligand>
        <name>Mn(2+)</name>
        <dbReference type="ChEBI" id="CHEBI:29035"/>
        <label>1</label>
    </ligand>
</feature>
<evidence type="ECO:0000256" key="4">
    <source>
        <dbReference type="ARBA" id="ARBA00022556"/>
    </source>
</evidence>
<evidence type="ECO:0000256" key="7">
    <source>
        <dbReference type="ARBA" id="ARBA00023098"/>
    </source>
</evidence>
<keyword evidence="9 10" id="KW-0464">Manganese</keyword>
<dbReference type="SUPFAM" id="SSF56300">
    <property type="entry name" value="Metallo-dependent phosphatases"/>
    <property type="match status" value="1"/>
</dbReference>
<gene>
    <name evidence="10" type="primary">lpxH</name>
    <name evidence="12" type="ORF">FDY93_05330</name>
</gene>
<dbReference type="PANTHER" id="PTHR34990">
    <property type="entry name" value="UDP-2,3-DIACYLGLUCOSAMINE HYDROLASE-RELATED"/>
    <property type="match status" value="1"/>
</dbReference>
<keyword evidence="2 10" id="KW-0444">Lipid biosynthesis</keyword>
<feature type="binding site" evidence="10">
    <location>
        <position position="122"/>
    </location>
    <ligand>
        <name>substrate</name>
    </ligand>
</feature>
<dbReference type="RefSeq" id="WP_138234708.1">
    <property type="nucleotide sequence ID" value="NZ_CP185860.1"/>
</dbReference>
<sequence length="244" mass="27456">MASFIISDLHLDESRPDITRAFYDFLEGPAAGADALYILGDFFEVWIGDDDDAPLPREVARHLKTYRDSGTPVYFMHGNRDFLLGENYARHCGAELLQDPCTIELAGEPVLLMHGDSLCTLDREYMAFRQQARNPAWQQALLAKPLEERRQIAAQIRAVSKSMNSRKAEDIMDVTPGEVVSVMTEHGVRTLIHGHTHRPARHALTVDGEPAERIVLGDWGDQGWCIRADENGLDLIHWPLTQQA</sequence>
<protein>
    <recommendedName>
        <fullName evidence="10">UDP-2,3-diacylglucosamine hydrolase</fullName>
        <ecNumber evidence="10">3.6.1.54</ecNumber>
    </recommendedName>
    <alternativeName>
        <fullName evidence="10">UDP-2,3-diacylglucosamine diphosphatase</fullName>
    </alternativeName>
</protein>